<dbReference type="Proteomes" id="UP001209878">
    <property type="component" value="Unassembled WGS sequence"/>
</dbReference>
<name>A0AAD9NXU9_RIDPI</name>
<protein>
    <submittedName>
        <fullName evidence="1">Uncharacterized protein</fullName>
    </submittedName>
</protein>
<organism evidence="1 2">
    <name type="scientific">Ridgeia piscesae</name>
    <name type="common">Tubeworm</name>
    <dbReference type="NCBI Taxonomy" id="27915"/>
    <lineage>
        <taxon>Eukaryota</taxon>
        <taxon>Metazoa</taxon>
        <taxon>Spiralia</taxon>
        <taxon>Lophotrochozoa</taxon>
        <taxon>Annelida</taxon>
        <taxon>Polychaeta</taxon>
        <taxon>Sedentaria</taxon>
        <taxon>Canalipalpata</taxon>
        <taxon>Sabellida</taxon>
        <taxon>Siboglinidae</taxon>
        <taxon>Ridgeia</taxon>
    </lineage>
</organism>
<keyword evidence="2" id="KW-1185">Reference proteome</keyword>
<reference evidence="1" key="1">
    <citation type="journal article" date="2023" name="Mol. Biol. Evol.">
        <title>Third-Generation Sequencing Reveals the Adaptive Role of the Epigenome in Three Deep-Sea Polychaetes.</title>
        <authorList>
            <person name="Perez M."/>
            <person name="Aroh O."/>
            <person name="Sun Y."/>
            <person name="Lan Y."/>
            <person name="Juniper S.K."/>
            <person name="Young C.R."/>
            <person name="Angers B."/>
            <person name="Qian P.Y."/>
        </authorList>
    </citation>
    <scope>NUCLEOTIDE SEQUENCE</scope>
    <source>
        <strain evidence="1">R07B-5</strain>
    </source>
</reference>
<proteinExistence type="predicted"/>
<dbReference type="AlphaFoldDB" id="A0AAD9NXU9"/>
<gene>
    <name evidence="1" type="ORF">NP493_265g01001</name>
</gene>
<evidence type="ECO:0000313" key="1">
    <source>
        <dbReference type="EMBL" id="KAK2184455.1"/>
    </source>
</evidence>
<evidence type="ECO:0000313" key="2">
    <source>
        <dbReference type="Proteomes" id="UP001209878"/>
    </source>
</evidence>
<accession>A0AAD9NXU9</accession>
<dbReference type="EMBL" id="JAODUO010000264">
    <property type="protein sequence ID" value="KAK2184455.1"/>
    <property type="molecule type" value="Genomic_DNA"/>
</dbReference>
<comment type="caution">
    <text evidence="1">The sequence shown here is derived from an EMBL/GenBank/DDBJ whole genome shotgun (WGS) entry which is preliminary data.</text>
</comment>
<sequence length="81" mass="9354">MLFNFGKCKCLHSGHANEDAQYTMGDTVLNITVKEKDLGLTISVYEVFKLELSRKGKTQFFLLIRQNILSKKRTNNTRTKQ</sequence>